<name>A0ABR3D9K9_NEUIN</name>
<evidence type="ECO:0000313" key="2">
    <source>
        <dbReference type="EMBL" id="KAL0469375.1"/>
    </source>
</evidence>
<evidence type="ECO:0000313" key="3">
    <source>
        <dbReference type="Proteomes" id="UP001451303"/>
    </source>
</evidence>
<evidence type="ECO:0000256" key="1">
    <source>
        <dbReference type="SAM" id="MobiDB-lite"/>
    </source>
</evidence>
<reference evidence="2 3" key="1">
    <citation type="submission" date="2023-09" db="EMBL/GenBank/DDBJ databases">
        <title>Multi-omics analysis of a traditional fermented food reveals byproduct-associated fungal strains for waste-to-food upcycling.</title>
        <authorList>
            <consortium name="Lawrence Berkeley National Laboratory"/>
            <person name="Rekdal V.M."/>
            <person name="Villalobos-Escobedo J.M."/>
            <person name="Rodriguez-Valeron N."/>
            <person name="Garcia M.O."/>
            <person name="Vasquez D.P."/>
            <person name="Damayanti I."/>
            <person name="Sorensen P.M."/>
            <person name="Baidoo E.E."/>
            <person name="De Carvalho A.C."/>
            <person name="Riley R."/>
            <person name="Lipzen A."/>
            <person name="He G."/>
            <person name="Yan M."/>
            <person name="Haridas S."/>
            <person name="Daum C."/>
            <person name="Yoshinaga Y."/>
            <person name="Ng V."/>
            <person name="Grigoriev I.V."/>
            <person name="Munk R."/>
            <person name="Nuraida L."/>
            <person name="Wijaya C.H."/>
            <person name="Morales P.-C."/>
            <person name="Keasling J.D."/>
        </authorList>
    </citation>
    <scope>NUCLEOTIDE SEQUENCE [LARGE SCALE GENOMIC DNA]</scope>
    <source>
        <strain evidence="2 3">FGSC 2613</strain>
    </source>
</reference>
<organism evidence="2 3">
    <name type="scientific">Neurospora intermedia</name>
    <dbReference type="NCBI Taxonomy" id="5142"/>
    <lineage>
        <taxon>Eukaryota</taxon>
        <taxon>Fungi</taxon>
        <taxon>Dikarya</taxon>
        <taxon>Ascomycota</taxon>
        <taxon>Pezizomycotina</taxon>
        <taxon>Sordariomycetes</taxon>
        <taxon>Sordariomycetidae</taxon>
        <taxon>Sordariales</taxon>
        <taxon>Sordariaceae</taxon>
        <taxon>Neurospora</taxon>
    </lineage>
</organism>
<keyword evidence="3" id="KW-1185">Reference proteome</keyword>
<sequence length="203" mass="22752">MEIPTKEEAEAILINETFYDKLISVTDLKSSKLIILFQPISRAAEDRKRTKLYTLFTAIPPLPYDPSLKYRTVNTPKREVTFVNIAKQGIEGHPRTIGGGNNTQRQPNRIQPRIRVRTGANPLNNNDLSDNELSNNGNRNRQPSAPPPPSLLLSSPKIPQGYTPVGPLGIVPRKKKLTKTILLTNSTTVRKIENKTLRTILKL</sequence>
<feature type="region of interest" description="Disordered" evidence="1">
    <location>
        <begin position="91"/>
        <end position="159"/>
    </location>
</feature>
<gene>
    <name evidence="2" type="ORF">QR685DRAFT_544925</name>
</gene>
<feature type="compositionally biased region" description="Low complexity" evidence="1">
    <location>
        <begin position="121"/>
        <end position="138"/>
    </location>
</feature>
<comment type="caution">
    <text evidence="2">The sequence shown here is derived from an EMBL/GenBank/DDBJ whole genome shotgun (WGS) entry which is preliminary data.</text>
</comment>
<proteinExistence type="predicted"/>
<protein>
    <submittedName>
        <fullName evidence="2">Uncharacterized protein</fullName>
    </submittedName>
</protein>
<dbReference type="Proteomes" id="UP001451303">
    <property type="component" value="Unassembled WGS sequence"/>
</dbReference>
<feature type="compositionally biased region" description="Low complexity" evidence="1">
    <location>
        <begin position="102"/>
        <end position="113"/>
    </location>
</feature>
<dbReference type="EMBL" id="JAVLET010000005">
    <property type="protein sequence ID" value="KAL0469375.1"/>
    <property type="molecule type" value="Genomic_DNA"/>
</dbReference>
<accession>A0ABR3D9K9</accession>